<dbReference type="EMBL" id="JADFTS010000002">
    <property type="protein sequence ID" value="KAF9618840.1"/>
    <property type="molecule type" value="Genomic_DNA"/>
</dbReference>
<evidence type="ECO:0000313" key="2">
    <source>
        <dbReference type="EMBL" id="KAF9618840.1"/>
    </source>
</evidence>
<evidence type="ECO:0000256" key="1">
    <source>
        <dbReference type="SAM" id="MobiDB-lite"/>
    </source>
</evidence>
<gene>
    <name evidence="2" type="ORF">IFM89_002708</name>
</gene>
<comment type="caution">
    <text evidence="2">The sequence shown here is derived from an EMBL/GenBank/DDBJ whole genome shotgun (WGS) entry which is preliminary data.</text>
</comment>
<dbReference type="AlphaFoldDB" id="A0A835IJ51"/>
<evidence type="ECO:0000313" key="3">
    <source>
        <dbReference type="Proteomes" id="UP000631114"/>
    </source>
</evidence>
<evidence type="ECO:0008006" key="4">
    <source>
        <dbReference type="Google" id="ProtNLM"/>
    </source>
</evidence>
<dbReference type="OrthoDB" id="2010649at2759"/>
<protein>
    <recommendedName>
        <fullName evidence="4">DUF4283 domain-containing protein</fullName>
    </recommendedName>
</protein>
<keyword evidence="3" id="KW-1185">Reference proteome</keyword>
<accession>A0A835IJ51</accession>
<feature type="compositionally biased region" description="Polar residues" evidence="1">
    <location>
        <begin position="351"/>
        <end position="368"/>
    </location>
</feature>
<feature type="region of interest" description="Disordered" evidence="1">
    <location>
        <begin position="232"/>
        <end position="264"/>
    </location>
</feature>
<feature type="region of interest" description="Disordered" evidence="1">
    <location>
        <begin position="431"/>
        <end position="458"/>
    </location>
</feature>
<feature type="compositionally biased region" description="Polar residues" evidence="1">
    <location>
        <begin position="440"/>
        <end position="458"/>
    </location>
</feature>
<organism evidence="2 3">
    <name type="scientific">Coptis chinensis</name>
    <dbReference type="NCBI Taxonomy" id="261450"/>
    <lineage>
        <taxon>Eukaryota</taxon>
        <taxon>Viridiplantae</taxon>
        <taxon>Streptophyta</taxon>
        <taxon>Embryophyta</taxon>
        <taxon>Tracheophyta</taxon>
        <taxon>Spermatophyta</taxon>
        <taxon>Magnoliopsida</taxon>
        <taxon>Ranunculales</taxon>
        <taxon>Ranunculaceae</taxon>
        <taxon>Coptidoideae</taxon>
        <taxon>Coptis</taxon>
    </lineage>
</organism>
<feature type="compositionally biased region" description="Polar residues" evidence="1">
    <location>
        <begin position="24"/>
        <end position="34"/>
    </location>
</feature>
<sequence length="556" mass="61547">MNGSSIGSQLQSPVQASQAVSQQTGEVNRGNTSSLNLVSGKPRVVVKSVGVVLNASWWTTSVFISSDKGIPDWAWVKQNIYSVFNLVDFKLMETGGALATFPSEKEVERLLKMPPLRFWVAKSFSKDGTERGVPIHLKTKEIAMSLAKTCGRVLEVDDDSLNCCGKKVRVKSKVKDIGTIPRTISLEERGYSFTIWVEVELQVNQNEESSLWPEWELPISSIVVANQYATNNMPDQHEGVSSSHSPTRTHSQDLSNHSQPPGFEVTLKVPPQNSNFEFEGNENGQTVQTTHLVYDDGAEETVQVIHSRRDEVREMVRAEEYVTGIEGGSIESHTISEEGTHAAQDTDHLHTSNGIIESGPSKPTQTQRHGGRKRFNLPSGGRSRAVGPWGPNASFGKFQQRIGLFTPYKTRGKHSSRYVRHRSRSRSQFSNLGPIIASPRNFSSNTEETNMNLSPTSLPTCEVGMIDTRVRANEVDMDSVGASKQGETTPHSAKDRVVVAGNLYRCRSEEEVRDWIQYMDIPLAGTLGISSSLGTTRLEKLFWELLATKSTNEDVL</sequence>
<feature type="compositionally biased region" description="Polar residues" evidence="1">
    <location>
        <begin position="232"/>
        <end position="259"/>
    </location>
</feature>
<name>A0A835IJ51_9MAGN</name>
<reference evidence="2 3" key="1">
    <citation type="submission" date="2020-10" db="EMBL/GenBank/DDBJ databases">
        <title>The Coptis chinensis genome and diversification of protoberbering-type alkaloids.</title>
        <authorList>
            <person name="Wang B."/>
            <person name="Shu S."/>
            <person name="Song C."/>
            <person name="Liu Y."/>
        </authorList>
    </citation>
    <scope>NUCLEOTIDE SEQUENCE [LARGE SCALE GENOMIC DNA]</scope>
    <source>
        <strain evidence="2">HL-2020</strain>
        <tissue evidence="2">Leaf</tissue>
    </source>
</reference>
<feature type="region of interest" description="Disordered" evidence="1">
    <location>
        <begin position="1"/>
        <end position="34"/>
    </location>
</feature>
<proteinExistence type="predicted"/>
<feature type="region of interest" description="Disordered" evidence="1">
    <location>
        <begin position="350"/>
        <end position="393"/>
    </location>
</feature>
<feature type="compositionally biased region" description="Low complexity" evidence="1">
    <location>
        <begin position="8"/>
        <end position="23"/>
    </location>
</feature>
<feature type="non-terminal residue" evidence="2">
    <location>
        <position position="556"/>
    </location>
</feature>
<dbReference type="Proteomes" id="UP000631114">
    <property type="component" value="Unassembled WGS sequence"/>
</dbReference>